<keyword evidence="5" id="KW-0813">Transport</keyword>
<evidence type="ECO:0000256" key="14">
    <source>
        <dbReference type="ARBA" id="ARBA00031019"/>
    </source>
</evidence>
<proteinExistence type="inferred from homology"/>
<protein>
    <recommendedName>
        <fullName evidence="4">NADH-ubiquinone oxidoreductase chain 6</fullName>
        <ecNumber evidence="3">7.1.1.2</ecNumber>
    </recommendedName>
    <alternativeName>
        <fullName evidence="14">NADH dehydrogenase subunit 6</fullName>
    </alternativeName>
</protein>
<comment type="subcellular location">
    <subcellularLocation>
        <location evidence="1">Mitochondrion membrane</location>
        <topology evidence="1">Multi-pass membrane protein</topology>
    </subcellularLocation>
</comment>
<dbReference type="GeneID" id="68207332"/>
<reference evidence="17" key="1">
    <citation type="submission" date="2021-04" db="EMBL/GenBank/DDBJ databases">
        <authorList>
            <person name="Xu K."/>
            <person name="Cheng J."/>
        </authorList>
    </citation>
    <scope>NUCLEOTIDE SEQUENCE</scope>
</reference>
<dbReference type="GO" id="GO:0031966">
    <property type="term" value="C:mitochondrial membrane"/>
    <property type="evidence" value="ECO:0007669"/>
    <property type="project" value="UniProtKB-SubCell"/>
</dbReference>
<evidence type="ECO:0000256" key="15">
    <source>
        <dbReference type="ARBA" id="ARBA00049551"/>
    </source>
</evidence>
<dbReference type="GO" id="GO:0008137">
    <property type="term" value="F:NADH dehydrogenase (ubiquinone) activity"/>
    <property type="evidence" value="ECO:0007669"/>
    <property type="project" value="UniProtKB-EC"/>
</dbReference>
<reference evidence="17" key="2">
    <citation type="submission" date="2021-05" db="EMBL/GenBank/DDBJ databases">
        <title>The mitochondrial genome of Eurycantha calcarata (Phasmatodea: Lonchodidae) and its phylogeny.</title>
        <authorList>
            <person name="Xu K.-K."/>
            <person name="Cheng J.-H."/>
            <person name="Storey K.B."/>
            <person name="Zhang J.-Y."/>
            <person name="Yu D.-N."/>
            <person name="Guan J.-Y."/>
        </authorList>
    </citation>
    <scope>NUCLEOTIDE SEQUENCE</scope>
</reference>
<geneLocation type="mitochondrion" evidence="17"/>
<evidence type="ECO:0000256" key="4">
    <source>
        <dbReference type="ARBA" id="ARBA00021095"/>
    </source>
</evidence>
<keyword evidence="13 16" id="KW-0472">Membrane</keyword>
<evidence type="ECO:0000256" key="7">
    <source>
        <dbReference type="ARBA" id="ARBA00022692"/>
    </source>
</evidence>
<keyword evidence="10 16" id="KW-1133">Transmembrane helix</keyword>
<dbReference type="AlphaFoldDB" id="A0A8E5K0A2"/>
<name>A0A8E5K0A2_9NEOP</name>
<dbReference type="EMBL" id="MW915467">
    <property type="protein sequence ID" value="QVD43194.1"/>
    <property type="molecule type" value="Genomic_DNA"/>
</dbReference>
<comment type="similarity">
    <text evidence="2">Belongs to the complex I subunit 6 family.</text>
</comment>
<evidence type="ECO:0000256" key="10">
    <source>
        <dbReference type="ARBA" id="ARBA00022989"/>
    </source>
</evidence>
<dbReference type="InterPro" id="IPR050269">
    <property type="entry name" value="ComplexI_Subunit6"/>
</dbReference>
<keyword evidence="6" id="KW-0679">Respiratory chain</keyword>
<evidence type="ECO:0000256" key="13">
    <source>
        <dbReference type="ARBA" id="ARBA00023136"/>
    </source>
</evidence>
<evidence type="ECO:0000256" key="11">
    <source>
        <dbReference type="ARBA" id="ARBA00023027"/>
    </source>
</evidence>
<dbReference type="PANTHER" id="PTHR11435:SF1">
    <property type="entry name" value="NADH-UBIQUINONE OXIDOREDUCTASE CHAIN 6"/>
    <property type="match status" value="1"/>
</dbReference>
<keyword evidence="7 16" id="KW-0812">Transmembrane</keyword>
<evidence type="ECO:0000256" key="2">
    <source>
        <dbReference type="ARBA" id="ARBA00005698"/>
    </source>
</evidence>
<keyword evidence="8" id="KW-1278">Translocase</keyword>
<sequence>MKMFMMINLTMNLLFMMMKHPLTMGMIIIIQTTFISIISGLMYKSFWFSFILFLMFIGGMMVLFIYMTSLVPNKMFSMSNKNITITMLMIMMMYMLLNSNYLMMNNDMNLLNNTTSMLMKMYNSPMNISIMLMALYLLFTMITVFKITDMNSGPLRMMMN</sequence>
<dbReference type="RefSeq" id="YP_010181533.1">
    <property type="nucleotide sequence ID" value="NC_058255.1"/>
</dbReference>
<keyword evidence="11" id="KW-0520">NAD</keyword>
<evidence type="ECO:0000256" key="12">
    <source>
        <dbReference type="ARBA" id="ARBA00023128"/>
    </source>
</evidence>
<dbReference type="PANTHER" id="PTHR11435">
    <property type="entry name" value="NADH UBIQUINONE OXIDOREDUCTASE SUBUNIT ND6"/>
    <property type="match status" value="1"/>
</dbReference>
<evidence type="ECO:0000256" key="1">
    <source>
        <dbReference type="ARBA" id="ARBA00004225"/>
    </source>
</evidence>
<evidence type="ECO:0000256" key="3">
    <source>
        <dbReference type="ARBA" id="ARBA00012944"/>
    </source>
</evidence>
<feature type="transmembrane region" description="Helical" evidence="16">
    <location>
        <begin position="83"/>
        <end position="104"/>
    </location>
</feature>
<feature type="transmembrane region" description="Helical" evidence="16">
    <location>
        <begin position="124"/>
        <end position="148"/>
    </location>
</feature>
<accession>A0A8E5K0A2</accession>
<comment type="catalytic activity">
    <reaction evidence="15">
        <text>a ubiquinone + NADH + 5 H(+)(in) = a ubiquinol + NAD(+) + 4 H(+)(out)</text>
        <dbReference type="Rhea" id="RHEA:29091"/>
        <dbReference type="Rhea" id="RHEA-COMP:9565"/>
        <dbReference type="Rhea" id="RHEA-COMP:9566"/>
        <dbReference type="ChEBI" id="CHEBI:15378"/>
        <dbReference type="ChEBI" id="CHEBI:16389"/>
        <dbReference type="ChEBI" id="CHEBI:17976"/>
        <dbReference type="ChEBI" id="CHEBI:57540"/>
        <dbReference type="ChEBI" id="CHEBI:57945"/>
        <dbReference type="EC" id="7.1.1.2"/>
    </reaction>
</comment>
<organism evidence="17">
    <name type="scientific">Eurycantha calcarata</name>
    <dbReference type="NCBI Taxonomy" id="93610"/>
    <lineage>
        <taxon>Eukaryota</taxon>
        <taxon>Metazoa</taxon>
        <taxon>Ecdysozoa</taxon>
        <taxon>Arthropoda</taxon>
        <taxon>Hexapoda</taxon>
        <taxon>Insecta</taxon>
        <taxon>Pterygota</taxon>
        <taxon>Neoptera</taxon>
        <taxon>Polyneoptera</taxon>
        <taxon>Phasmatodea</taxon>
        <taxon>Verophasmatodea</taxon>
        <taxon>Anareolatae</taxon>
        <taxon>Phasmatidae</taxon>
        <taxon>Eurycanthinae</taxon>
        <taxon>Eurycantha</taxon>
    </lineage>
</organism>
<evidence type="ECO:0000256" key="6">
    <source>
        <dbReference type="ARBA" id="ARBA00022660"/>
    </source>
</evidence>
<evidence type="ECO:0000256" key="16">
    <source>
        <dbReference type="SAM" id="Phobius"/>
    </source>
</evidence>
<dbReference type="EC" id="7.1.1.2" evidence="3"/>
<evidence type="ECO:0000313" key="17">
    <source>
        <dbReference type="EMBL" id="QVD43194.1"/>
    </source>
</evidence>
<gene>
    <name evidence="17" type="primary">ND6</name>
</gene>
<feature type="transmembrane region" description="Helical" evidence="16">
    <location>
        <begin position="50"/>
        <end position="71"/>
    </location>
</feature>
<keyword evidence="9" id="KW-0249">Electron transport</keyword>
<keyword evidence="12 17" id="KW-0496">Mitochondrion</keyword>
<evidence type="ECO:0000256" key="9">
    <source>
        <dbReference type="ARBA" id="ARBA00022982"/>
    </source>
</evidence>
<evidence type="ECO:0000256" key="5">
    <source>
        <dbReference type="ARBA" id="ARBA00022448"/>
    </source>
</evidence>
<evidence type="ECO:0000256" key="8">
    <source>
        <dbReference type="ARBA" id="ARBA00022967"/>
    </source>
</evidence>
<dbReference type="CTD" id="4541"/>